<comment type="function">
    <text evidence="9">Essential for recycling GMP and indirectly, cGMP.</text>
</comment>
<dbReference type="GO" id="GO:0004385">
    <property type="term" value="F:GMP kinase activity"/>
    <property type="evidence" value="ECO:0007669"/>
    <property type="project" value="UniProtKB-UniRule"/>
</dbReference>
<keyword evidence="5 9" id="KW-0547">Nucleotide-binding</keyword>
<dbReference type="AlphaFoldDB" id="A0A0Q9YFZ1"/>
<dbReference type="HAMAP" id="MF_00328">
    <property type="entry name" value="Guanylate_kinase"/>
    <property type="match status" value="1"/>
</dbReference>
<evidence type="ECO:0000256" key="1">
    <source>
        <dbReference type="ARBA" id="ARBA00005790"/>
    </source>
</evidence>
<comment type="subcellular location">
    <subcellularLocation>
        <location evidence="9">Cytoplasm</location>
    </subcellularLocation>
</comment>
<dbReference type="OrthoDB" id="9808150at2"/>
<keyword evidence="13" id="KW-1185">Reference proteome</keyword>
<protein>
    <recommendedName>
        <fullName evidence="3 9">Guanylate kinase</fullName>
        <ecNumber evidence="2 9">2.7.4.8</ecNumber>
    </recommendedName>
    <alternativeName>
        <fullName evidence="8 9">GMP kinase</fullName>
    </alternativeName>
</protein>
<dbReference type="PROSITE" id="PS50052">
    <property type="entry name" value="GUANYLATE_KINASE_2"/>
    <property type="match status" value="1"/>
</dbReference>
<reference evidence="11" key="1">
    <citation type="submission" date="2015-09" db="EMBL/GenBank/DDBJ databases">
        <title>Draft Genome Sequences of Two Novel Amoeba-resistant Intranuclear Bacteria, Candidatus Berkiella cookevillensis and Candidatus Berkiella aquae.</title>
        <authorList>
            <person name="Mehari Y.T."/>
            <person name="Arivett B.A."/>
            <person name="Farone A.L."/>
            <person name="Gunderson J.H."/>
            <person name="Farone M.B."/>
        </authorList>
    </citation>
    <scope>NUCLEOTIDE SEQUENCE [LARGE SCALE GENOMIC DNA]</scope>
    <source>
        <strain evidence="11">CC99</strain>
    </source>
</reference>
<dbReference type="GO" id="GO:0005829">
    <property type="term" value="C:cytosol"/>
    <property type="evidence" value="ECO:0007669"/>
    <property type="project" value="TreeGrafter"/>
</dbReference>
<evidence type="ECO:0000256" key="4">
    <source>
        <dbReference type="ARBA" id="ARBA00022679"/>
    </source>
</evidence>
<gene>
    <name evidence="9 11" type="primary">gmk</name>
    <name evidence="12" type="ORF">CC99x_000895</name>
    <name evidence="11" type="ORF">CC99x_00468</name>
</gene>
<evidence type="ECO:0000256" key="8">
    <source>
        <dbReference type="ARBA" id="ARBA00030128"/>
    </source>
</evidence>
<dbReference type="EMBL" id="LKHV01000002">
    <property type="protein sequence ID" value="KRG19456.1"/>
    <property type="molecule type" value="Genomic_DNA"/>
</dbReference>
<name>A0A0Q9YFZ1_9GAMM</name>
<evidence type="ECO:0000313" key="11">
    <source>
        <dbReference type="EMBL" id="KRG19456.1"/>
    </source>
</evidence>
<sequence>MKLGELYIISAPSGAGKTTLVNALLASLDNIQISVSYTTRPPRAKEVNHRDYVFLDEETFEQYQQQNRFLESAKVFKYSYGTSKDWVEEKLKAGIDVVLEIDWQGARIVKSITDCVSIFLLPPSKQDLKKRLELRNQDKKEVIEYRMEQANEEISHYAEYDYVVVNDDFEKAAQELIAIIRARRLVTARQKVQYQELISELLA</sequence>
<comment type="similarity">
    <text evidence="1 9">Belongs to the guanylate kinase family.</text>
</comment>
<dbReference type="RefSeq" id="WP_057623267.1">
    <property type="nucleotide sequence ID" value="NZ_LKHV02000001.1"/>
</dbReference>
<dbReference type="SUPFAM" id="SSF52540">
    <property type="entry name" value="P-loop containing nucleoside triphosphate hydrolases"/>
    <property type="match status" value="1"/>
</dbReference>
<dbReference type="SMART" id="SM00072">
    <property type="entry name" value="GuKc"/>
    <property type="match status" value="1"/>
</dbReference>
<dbReference type="Pfam" id="PF00625">
    <property type="entry name" value="Guanylate_kin"/>
    <property type="match status" value="1"/>
</dbReference>
<keyword evidence="9" id="KW-0963">Cytoplasm</keyword>
<feature type="domain" description="Guanylate kinase-like" evidence="10">
    <location>
        <begin position="4"/>
        <end position="181"/>
    </location>
</feature>
<reference evidence="12" key="2">
    <citation type="journal article" date="2016" name="Genome Announc.">
        <title>Draft Genome Sequences of Two Novel Amoeba-Resistant Intranuclear Bacteria, 'Candidatus Berkiella cookevillensis' and 'Candidatus Berkiella aquae'.</title>
        <authorList>
            <person name="Mehari Y.T."/>
            <person name="Arivett B.A."/>
            <person name="Farone A.L."/>
            <person name="Gunderson J.H."/>
            <person name="Farone M.B."/>
        </authorList>
    </citation>
    <scope>NUCLEOTIDE SEQUENCE</scope>
    <source>
        <strain evidence="12">CC99</strain>
    </source>
</reference>
<dbReference type="Gene3D" id="3.40.50.300">
    <property type="entry name" value="P-loop containing nucleotide triphosphate hydrolases"/>
    <property type="match status" value="1"/>
</dbReference>
<reference evidence="12" key="3">
    <citation type="submission" date="2021-06" db="EMBL/GenBank/DDBJ databases">
        <title>Genomic Description and Analysis of Intracellular Bacteria, Candidatus Berkiella cookevillensis and Candidatus Berkiella aquae.</title>
        <authorList>
            <person name="Kidane D.T."/>
            <person name="Mehari Y.T."/>
            <person name="Rice F.C."/>
            <person name="Arivett B.A."/>
            <person name="Farone A.L."/>
            <person name="Berk S.G."/>
            <person name="Farone M.B."/>
        </authorList>
    </citation>
    <scope>NUCLEOTIDE SEQUENCE</scope>
    <source>
        <strain evidence="12">CC99</strain>
    </source>
</reference>
<dbReference type="NCBIfam" id="TIGR03263">
    <property type="entry name" value="guanyl_kin"/>
    <property type="match status" value="1"/>
</dbReference>
<keyword evidence="7 9" id="KW-0067">ATP-binding</keyword>
<feature type="binding site" evidence="9">
    <location>
        <begin position="11"/>
        <end position="18"/>
    </location>
    <ligand>
        <name>ATP</name>
        <dbReference type="ChEBI" id="CHEBI:30616"/>
    </ligand>
</feature>
<evidence type="ECO:0000256" key="2">
    <source>
        <dbReference type="ARBA" id="ARBA00012961"/>
    </source>
</evidence>
<dbReference type="PANTHER" id="PTHR23117:SF13">
    <property type="entry name" value="GUANYLATE KINASE"/>
    <property type="match status" value="1"/>
</dbReference>
<evidence type="ECO:0000256" key="5">
    <source>
        <dbReference type="ARBA" id="ARBA00022741"/>
    </source>
</evidence>
<evidence type="ECO:0000256" key="3">
    <source>
        <dbReference type="ARBA" id="ARBA00016296"/>
    </source>
</evidence>
<organism evidence="11">
    <name type="scientific">Candidatus Berkiella cookevillensis</name>
    <dbReference type="NCBI Taxonomy" id="437022"/>
    <lineage>
        <taxon>Bacteria</taxon>
        <taxon>Pseudomonadati</taxon>
        <taxon>Pseudomonadota</taxon>
        <taxon>Gammaproteobacteria</taxon>
        <taxon>Candidatus Berkiellales</taxon>
        <taxon>Candidatus Berkiellaceae</taxon>
        <taxon>Candidatus Berkiella</taxon>
    </lineage>
</organism>
<evidence type="ECO:0000313" key="12">
    <source>
        <dbReference type="EMBL" id="MCS5707452.1"/>
    </source>
</evidence>
<accession>A0A0Q9YFZ1</accession>
<comment type="caution">
    <text evidence="11">The sequence shown here is derived from an EMBL/GenBank/DDBJ whole genome shotgun (WGS) entry which is preliminary data.</text>
</comment>
<evidence type="ECO:0000259" key="10">
    <source>
        <dbReference type="PROSITE" id="PS50052"/>
    </source>
</evidence>
<comment type="catalytic activity">
    <reaction evidence="9">
        <text>GMP + ATP = GDP + ADP</text>
        <dbReference type="Rhea" id="RHEA:20780"/>
        <dbReference type="ChEBI" id="CHEBI:30616"/>
        <dbReference type="ChEBI" id="CHEBI:58115"/>
        <dbReference type="ChEBI" id="CHEBI:58189"/>
        <dbReference type="ChEBI" id="CHEBI:456216"/>
        <dbReference type="EC" id="2.7.4.8"/>
    </reaction>
</comment>
<dbReference type="EC" id="2.7.4.8" evidence="2 9"/>
<dbReference type="Gene3D" id="3.30.63.10">
    <property type="entry name" value="Guanylate Kinase phosphate binding domain"/>
    <property type="match status" value="1"/>
</dbReference>
<dbReference type="InterPro" id="IPR017665">
    <property type="entry name" value="Guanylate_kinase"/>
</dbReference>
<dbReference type="Proteomes" id="UP000051494">
    <property type="component" value="Unassembled WGS sequence"/>
</dbReference>
<evidence type="ECO:0000256" key="7">
    <source>
        <dbReference type="ARBA" id="ARBA00022840"/>
    </source>
</evidence>
<dbReference type="InterPro" id="IPR008144">
    <property type="entry name" value="Guanylate_kin-like_dom"/>
</dbReference>
<dbReference type="InterPro" id="IPR027417">
    <property type="entry name" value="P-loop_NTPase"/>
</dbReference>
<proteinExistence type="inferred from homology"/>
<dbReference type="FunFam" id="3.30.63.10:FF:000002">
    <property type="entry name" value="Guanylate kinase 1"/>
    <property type="match status" value="1"/>
</dbReference>
<keyword evidence="6 9" id="KW-0418">Kinase</keyword>
<dbReference type="InterPro" id="IPR008145">
    <property type="entry name" value="GK/Ca_channel_bsu"/>
</dbReference>
<evidence type="ECO:0000256" key="9">
    <source>
        <dbReference type="HAMAP-Rule" id="MF_00328"/>
    </source>
</evidence>
<evidence type="ECO:0000313" key="13">
    <source>
        <dbReference type="Proteomes" id="UP000051494"/>
    </source>
</evidence>
<dbReference type="PATRIC" id="fig|1590042.3.peg.485"/>
<keyword evidence="4 9" id="KW-0808">Transferase</keyword>
<dbReference type="EMBL" id="LKHV02000001">
    <property type="protein sequence ID" value="MCS5707452.1"/>
    <property type="molecule type" value="Genomic_DNA"/>
</dbReference>
<evidence type="ECO:0000256" key="6">
    <source>
        <dbReference type="ARBA" id="ARBA00022777"/>
    </source>
</evidence>
<dbReference type="GO" id="GO:0005524">
    <property type="term" value="F:ATP binding"/>
    <property type="evidence" value="ECO:0007669"/>
    <property type="project" value="UniProtKB-UniRule"/>
</dbReference>
<dbReference type="PANTHER" id="PTHR23117">
    <property type="entry name" value="GUANYLATE KINASE-RELATED"/>
    <property type="match status" value="1"/>
</dbReference>
<dbReference type="STRING" id="437022.CC99x_00468"/>
<dbReference type="CDD" id="cd00071">
    <property type="entry name" value="GMPK"/>
    <property type="match status" value="1"/>
</dbReference>